<keyword evidence="2" id="KW-1185">Reference proteome</keyword>
<reference evidence="1" key="2">
    <citation type="submission" date="2020-09" db="EMBL/GenBank/DDBJ databases">
        <authorList>
            <person name="Sun Q."/>
            <person name="Zhou Y."/>
        </authorList>
    </citation>
    <scope>NUCLEOTIDE SEQUENCE</scope>
    <source>
        <strain evidence="1">CGMCC 4.7403</strain>
    </source>
</reference>
<dbReference type="AlphaFoldDB" id="A0A918ZNF7"/>
<dbReference type="InterPro" id="IPR043472">
    <property type="entry name" value="Macro_dom-like"/>
</dbReference>
<reference evidence="1" key="1">
    <citation type="journal article" date="2014" name="Int. J. Syst. Evol. Microbiol.">
        <title>Complete genome sequence of Corynebacterium casei LMG S-19264T (=DSM 44701T), isolated from a smear-ripened cheese.</title>
        <authorList>
            <consortium name="US DOE Joint Genome Institute (JGI-PGF)"/>
            <person name="Walter F."/>
            <person name="Albersmeier A."/>
            <person name="Kalinowski J."/>
            <person name="Ruckert C."/>
        </authorList>
    </citation>
    <scope>NUCLEOTIDE SEQUENCE</scope>
    <source>
        <strain evidence="1">CGMCC 4.7403</strain>
    </source>
</reference>
<protein>
    <submittedName>
        <fullName evidence="1">Uncharacterized protein</fullName>
    </submittedName>
</protein>
<dbReference type="Proteomes" id="UP000603227">
    <property type="component" value="Unassembled WGS sequence"/>
</dbReference>
<proteinExistence type="predicted"/>
<evidence type="ECO:0000313" key="1">
    <source>
        <dbReference type="EMBL" id="GHE60183.1"/>
    </source>
</evidence>
<dbReference type="EMBL" id="BNAT01000050">
    <property type="protein sequence ID" value="GHE60183.1"/>
    <property type="molecule type" value="Genomic_DNA"/>
</dbReference>
<comment type="caution">
    <text evidence="1">The sequence shown here is derived from an EMBL/GenBank/DDBJ whole genome shotgun (WGS) entry which is preliminary data.</text>
</comment>
<name>A0A918ZNF7_9ACTN</name>
<dbReference type="SUPFAM" id="SSF52949">
    <property type="entry name" value="Macro domain-like"/>
    <property type="match status" value="1"/>
</dbReference>
<sequence length="46" mass="5194">MADELGAHTIAFPAMETVRTTETKVEEVRFILFDEQTHAAFAAQLR</sequence>
<evidence type="ECO:0000313" key="2">
    <source>
        <dbReference type="Proteomes" id="UP000603227"/>
    </source>
</evidence>
<organism evidence="1 2">
    <name type="scientific">Streptomyces capitiformicae</name>
    <dbReference type="NCBI Taxonomy" id="2014920"/>
    <lineage>
        <taxon>Bacteria</taxon>
        <taxon>Bacillati</taxon>
        <taxon>Actinomycetota</taxon>
        <taxon>Actinomycetes</taxon>
        <taxon>Kitasatosporales</taxon>
        <taxon>Streptomycetaceae</taxon>
        <taxon>Streptomyces</taxon>
    </lineage>
</organism>
<accession>A0A918ZNF7</accession>
<gene>
    <name evidence="1" type="ORF">GCM10017771_83330</name>
</gene>